<gene>
    <name evidence="1" type="ORF">V1525DRAFT_410630</name>
</gene>
<sequence>MMETVMSAVDDHYRGFYCMSLVSVDISIDITSQYCLVLYMICPLSVYLCRFLPLRCLGCVWLVIFLRLLVCSSAGLCISGLYLRCLL</sequence>
<name>A0ACC3SUA7_LIPKO</name>
<protein>
    <submittedName>
        <fullName evidence="1">Uncharacterized protein</fullName>
    </submittedName>
</protein>
<comment type="caution">
    <text evidence="1">The sequence shown here is derived from an EMBL/GenBank/DDBJ whole genome shotgun (WGS) entry which is preliminary data.</text>
</comment>
<evidence type="ECO:0000313" key="1">
    <source>
        <dbReference type="EMBL" id="KAK9235226.1"/>
    </source>
</evidence>
<keyword evidence="2" id="KW-1185">Reference proteome</keyword>
<dbReference type="EMBL" id="MU971425">
    <property type="protein sequence ID" value="KAK9235226.1"/>
    <property type="molecule type" value="Genomic_DNA"/>
</dbReference>
<reference evidence="2" key="1">
    <citation type="journal article" date="2024" name="Front. Bioeng. Biotechnol.">
        <title>Genome-scale model development and genomic sequencing of the oleaginous clade Lipomyces.</title>
        <authorList>
            <person name="Czajka J.J."/>
            <person name="Han Y."/>
            <person name="Kim J."/>
            <person name="Mondo S.J."/>
            <person name="Hofstad B.A."/>
            <person name="Robles A."/>
            <person name="Haridas S."/>
            <person name="Riley R."/>
            <person name="LaButti K."/>
            <person name="Pangilinan J."/>
            <person name="Andreopoulos W."/>
            <person name="Lipzen A."/>
            <person name="Yan J."/>
            <person name="Wang M."/>
            <person name="Ng V."/>
            <person name="Grigoriev I.V."/>
            <person name="Spatafora J.W."/>
            <person name="Magnuson J.K."/>
            <person name="Baker S.E."/>
            <person name="Pomraning K.R."/>
        </authorList>
    </citation>
    <scope>NUCLEOTIDE SEQUENCE [LARGE SCALE GENOMIC DNA]</scope>
    <source>
        <strain evidence="2">CBS 7786</strain>
    </source>
</reference>
<dbReference type="Proteomes" id="UP001433508">
    <property type="component" value="Unassembled WGS sequence"/>
</dbReference>
<organism evidence="1 2">
    <name type="scientific">Lipomyces kononenkoae</name>
    <name type="common">Yeast</name>
    <dbReference type="NCBI Taxonomy" id="34357"/>
    <lineage>
        <taxon>Eukaryota</taxon>
        <taxon>Fungi</taxon>
        <taxon>Dikarya</taxon>
        <taxon>Ascomycota</taxon>
        <taxon>Saccharomycotina</taxon>
        <taxon>Lipomycetes</taxon>
        <taxon>Lipomycetales</taxon>
        <taxon>Lipomycetaceae</taxon>
        <taxon>Lipomyces</taxon>
    </lineage>
</organism>
<proteinExistence type="predicted"/>
<accession>A0ACC3SUA7</accession>
<evidence type="ECO:0000313" key="2">
    <source>
        <dbReference type="Proteomes" id="UP001433508"/>
    </source>
</evidence>